<sequence>MLKIYGPARSRASRSLWMAEEIGLPYEHIDFAGMETDERNEVLTGVNPMAKVPAIEDGDLKLFESMAINLYLAEQYGTELWPDNEPDRARTVQWSVFAMTEIEPPLVQLFLEKVIHTDENRDKDNEAKALNDLVRPMKVLDAHLEGQDHLLGDKFSTADLNLASIFTLGQVARYDMMEYPNVADWANRCLDRPAYKRVR</sequence>
<dbReference type="CDD" id="cd03046">
    <property type="entry name" value="GST_N_GTT1_like"/>
    <property type="match status" value="1"/>
</dbReference>
<dbReference type="InterPro" id="IPR036249">
    <property type="entry name" value="Thioredoxin-like_sf"/>
</dbReference>
<dbReference type="Pfam" id="PF02798">
    <property type="entry name" value="GST_N"/>
    <property type="match status" value="1"/>
</dbReference>
<dbReference type="InterPro" id="IPR004046">
    <property type="entry name" value="GST_C"/>
</dbReference>
<dbReference type="Gene3D" id="1.20.1050.10">
    <property type="match status" value="1"/>
</dbReference>
<dbReference type="PROSITE" id="PS50404">
    <property type="entry name" value="GST_NTER"/>
    <property type="match status" value="1"/>
</dbReference>
<dbReference type="Gene3D" id="3.40.30.10">
    <property type="entry name" value="Glutaredoxin"/>
    <property type="match status" value="1"/>
</dbReference>
<evidence type="ECO:0000313" key="4">
    <source>
        <dbReference type="EMBL" id="SVA52205.1"/>
    </source>
</evidence>
<keyword evidence="1" id="KW-0808">Transferase</keyword>
<dbReference type="SFLD" id="SFLDG01150">
    <property type="entry name" value="Main.1:_Beta-like"/>
    <property type="match status" value="1"/>
</dbReference>
<dbReference type="SFLD" id="SFLDS00019">
    <property type="entry name" value="Glutathione_Transferase_(cytos"/>
    <property type="match status" value="1"/>
</dbReference>
<accession>A0A381WI66</accession>
<dbReference type="PROSITE" id="PS50405">
    <property type="entry name" value="GST_CTER"/>
    <property type="match status" value="1"/>
</dbReference>
<feature type="domain" description="GST C-terminal" evidence="3">
    <location>
        <begin position="84"/>
        <end position="199"/>
    </location>
</feature>
<name>A0A381WI66_9ZZZZ</name>
<dbReference type="InterPro" id="IPR036282">
    <property type="entry name" value="Glutathione-S-Trfase_C_sf"/>
</dbReference>
<reference evidence="4" key="1">
    <citation type="submission" date="2018-05" db="EMBL/GenBank/DDBJ databases">
        <authorList>
            <person name="Lanie J.A."/>
            <person name="Ng W.-L."/>
            <person name="Kazmierczak K.M."/>
            <person name="Andrzejewski T.M."/>
            <person name="Davidsen T.M."/>
            <person name="Wayne K.J."/>
            <person name="Tettelin H."/>
            <person name="Glass J.I."/>
            <person name="Rusch D."/>
            <person name="Podicherti R."/>
            <person name="Tsui H.-C.T."/>
            <person name="Winkler M.E."/>
        </authorList>
    </citation>
    <scope>NUCLEOTIDE SEQUENCE</scope>
</reference>
<dbReference type="CDD" id="cd03207">
    <property type="entry name" value="GST_C_8"/>
    <property type="match status" value="1"/>
</dbReference>
<dbReference type="AlphaFoldDB" id="A0A381WI66"/>
<dbReference type="InterPro" id="IPR004045">
    <property type="entry name" value="Glutathione_S-Trfase_N"/>
</dbReference>
<dbReference type="FunFam" id="3.40.30.10:FF:000039">
    <property type="entry name" value="Glutathione S-transferase domain"/>
    <property type="match status" value="1"/>
</dbReference>
<dbReference type="PANTHER" id="PTHR44051">
    <property type="entry name" value="GLUTATHIONE S-TRANSFERASE-RELATED"/>
    <property type="match status" value="1"/>
</dbReference>
<dbReference type="InterPro" id="IPR040079">
    <property type="entry name" value="Glutathione_S-Trfase"/>
</dbReference>
<dbReference type="SUPFAM" id="SSF52833">
    <property type="entry name" value="Thioredoxin-like"/>
    <property type="match status" value="1"/>
</dbReference>
<dbReference type="SFLD" id="SFLDG00358">
    <property type="entry name" value="Main_(cytGST)"/>
    <property type="match status" value="1"/>
</dbReference>
<feature type="domain" description="GST N-terminal" evidence="2">
    <location>
        <begin position="1"/>
        <end position="80"/>
    </location>
</feature>
<dbReference type="PANTHER" id="PTHR44051:SF8">
    <property type="entry name" value="GLUTATHIONE S-TRANSFERASE GSTA"/>
    <property type="match status" value="1"/>
</dbReference>
<evidence type="ECO:0000259" key="3">
    <source>
        <dbReference type="PROSITE" id="PS50405"/>
    </source>
</evidence>
<proteinExistence type="predicted"/>
<protein>
    <recommendedName>
        <fullName evidence="5">GST N-terminal domain-containing protein</fullName>
    </recommendedName>
</protein>
<evidence type="ECO:0000259" key="2">
    <source>
        <dbReference type="PROSITE" id="PS50404"/>
    </source>
</evidence>
<gene>
    <name evidence="4" type="ORF">METZ01_LOCUS105059</name>
</gene>
<dbReference type="InterPro" id="IPR010987">
    <property type="entry name" value="Glutathione-S-Trfase_C-like"/>
</dbReference>
<dbReference type="EMBL" id="UINC01011890">
    <property type="protein sequence ID" value="SVA52205.1"/>
    <property type="molecule type" value="Genomic_DNA"/>
</dbReference>
<dbReference type="Pfam" id="PF00043">
    <property type="entry name" value="GST_C"/>
    <property type="match status" value="1"/>
</dbReference>
<organism evidence="4">
    <name type="scientific">marine metagenome</name>
    <dbReference type="NCBI Taxonomy" id="408172"/>
    <lineage>
        <taxon>unclassified sequences</taxon>
        <taxon>metagenomes</taxon>
        <taxon>ecological metagenomes</taxon>
    </lineage>
</organism>
<dbReference type="SUPFAM" id="SSF47616">
    <property type="entry name" value="GST C-terminal domain-like"/>
    <property type="match status" value="1"/>
</dbReference>
<evidence type="ECO:0000256" key="1">
    <source>
        <dbReference type="ARBA" id="ARBA00022679"/>
    </source>
</evidence>
<evidence type="ECO:0008006" key="5">
    <source>
        <dbReference type="Google" id="ProtNLM"/>
    </source>
</evidence>
<dbReference type="GO" id="GO:0016740">
    <property type="term" value="F:transferase activity"/>
    <property type="evidence" value="ECO:0007669"/>
    <property type="project" value="UniProtKB-KW"/>
</dbReference>